<proteinExistence type="predicted"/>
<dbReference type="RefSeq" id="WP_210683420.1">
    <property type="nucleotide sequence ID" value="NZ_JAGMWN010000011.1"/>
</dbReference>
<accession>A0A8J7S8I4</accession>
<dbReference type="Proteomes" id="UP000672602">
    <property type="component" value="Unassembled WGS sequence"/>
</dbReference>
<evidence type="ECO:0000313" key="2">
    <source>
        <dbReference type="Proteomes" id="UP000672602"/>
    </source>
</evidence>
<reference evidence="1" key="1">
    <citation type="submission" date="2021-04" db="EMBL/GenBank/DDBJ databases">
        <authorList>
            <person name="Zhang D.-C."/>
        </authorList>
    </citation>
    <scope>NUCLEOTIDE SEQUENCE</scope>
    <source>
        <strain evidence="1">CGMCC 1.15697</strain>
    </source>
</reference>
<dbReference type="Gene3D" id="3.30.565.10">
    <property type="entry name" value="Histidine kinase-like ATPase, C-terminal domain"/>
    <property type="match status" value="1"/>
</dbReference>
<organism evidence="1 2">
    <name type="scientific">Marivibrio halodurans</name>
    <dbReference type="NCBI Taxonomy" id="2039722"/>
    <lineage>
        <taxon>Bacteria</taxon>
        <taxon>Pseudomonadati</taxon>
        <taxon>Pseudomonadota</taxon>
        <taxon>Alphaproteobacteria</taxon>
        <taxon>Rhodospirillales</taxon>
        <taxon>Rhodospirillaceae</taxon>
        <taxon>Marivibrio</taxon>
    </lineage>
</organism>
<dbReference type="InterPro" id="IPR036890">
    <property type="entry name" value="HATPase_C_sf"/>
</dbReference>
<keyword evidence="1" id="KW-0547">Nucleotide-binding</keyword>
<dbReference type="GO" id="GO:0005524">
    <property type="term" value="F:ATP binding"/>
    <property type="evidence" value="ECO:0007669"/>
    <property type="project" value="UniProtKB-KW"/>
</dbReference>
<evidence type="ECO:0000313" key="1">
    <source>
        <dbReference type="EMBL" id="MBP5858834.1"/>
    </source>
</evidence>
<sequence length="515" mass="57646">MIEAEKIADDGFDETDVFVGKDVLDLLSSSMYVNPLSIFREYVQNATDAIDDAVKVGLLPSIDHGRIEVNLDHIDRRVVIRDNGIGLANNEFSKRMLSFGASVKRGTDARGFRGVGRLSALGYVQQLVFRSRTKGDTKVLEASWDGRAVKRTLASADADSNLQTIVSEAVTLKRLEPEDYPAHFFEVELVKPRRISNDKLLNEVEIETFISQVCPCPFSPDFAFGEEINELLAPHGRAGRSYNIHINGMETPVYRPYSNKVAYSDTKTSALRSLRCFEIESIDGGTGAIGWLIHHDYQGAIPVSQGVRGLRARVGNIQVGHDRLFLEVFPEDRFCSWTIGEVHVLDARVVPNGRRDEFEGNAHLDNIIAHLRPIGAEVARECRLSSQKRNRLKTFELAADKVYEKLEILKQGAISDHLAKSIKAEIGTLLSEMRKVAEFDLFEDEGRRALKGQLREAEKAVDAHTTKSDSDVLESVPARKRPTYKEVFDLIYDCSVNQVAAKSLIDRMLNRLSRS</sequence>
<dbReference type="EMBL" id="JAGMWN010000011">
    <property type="protein sequence ID" value="MBP5858834.1"/>
    <property type="molecule type" value="Genomic_DNA"/>
</dbReference>
<name>A0A8J7S8I4_9PROT</name>
<dbReference type="Pfam" id="PF13589">
    <property type="entry name" value="HATPase_c_3"/>
    <property type="match status" value="1"/>
</dbReference>
<comment type="caution">
    <text evidence="1">The sequence shown here is derived from an EMBL/GenBank/DDBJ whole genome shotgun (WGS) entry which is preliminary data.</text>
</comment>
<keyword evidence="2" id="KW-1185">Reference proteome</keyword>
<dbReference type="AlphaFoldDB" id="A0A8J7S8I4"/>
<keyword evidence="1" id="KW-0067">ATP-binding</keyword>
<dbReference type="SUPFAM" id="SSF55874">
    <property type="entry name" value="ATPase domain of HSP90 chaperone/DNA topoisomerase II/histidine kinase"/>
    <property type="match status" value="1"/>
</dbReference>
<gene>
    <name evidence="1" type="ORF">KAJ83_17580</name>
</gene>
<protein>
    <submittedName>
        <fullName evidence="1">ATP-binding protein</fullName>
    </submittedName>
</protein>